<evidence type="ECO:0000313" key="3">
    <source>
        <dbReference type="EMBL" id="CAA7603292.1"/>
    </source>
</evidence>
<dbReference type="EMBL" id="LR746496">
    <property type="protein sequence ID" value="CAA7603292.1"/>
    <property type="molecule type" value="Genomic_DNA"/>
</dbReference>
<accession>A0A8S0WIE9</accession>
<name>A0A8S0WIE9_9FIRM</name>
<evidence type="ECO:0000256" key="1">
    <source>
        <dbReference type="SAM" id="MobiDB-lite"/>
    </source>
</evidence>
<proteinExistence type="predicted"/>
<evidence type="ECO:0000313" key="2">
    <source>
        <dbReference type="EMBL" id="CAA7601451.1"/>
    </source>
</evidence>
<dbReference type="Proteomes" id="UP000836597">
    <property type="component" value="Chromosome"/>
</dbReference>
<dbReference type="KEGG" id="aacx:DEACI_2118"/>
<sequence length="55" mass="5703">MNESQEFAGPTRNVKGGDVGNANFGVETGAVFPEKRDLDSRRVGKVVGTALAVPG</sequence>
<reference evidence="3" key="1">
    <citation type="submission" date="2020-01" db="EMBL/GenBank/DDBJ databases">
        <authorList>
            <person name="Hornung B."/>
        </authorList>
    </citation>
    <scope>NUCLEOTIDE SEQUENCE</scope>
    <source>
        <strain evidence="3">PacBioINE</strain>
    </source>
</reference>
<feature type="region of interest" description="Disordered" evidence="1">
    <location>
        <begin position="1"/>
        <end position="25"/>
    </location>
</feature>
<organism evidence="3">
    <name type="scientific">Acididesulfobacillus acetoxydans</name>
    <dbReference type="NCBI Taxonomy" id="1561005"/>
    <lineage>
        <taxon>Bacteria</taxon>
        <taxon>Bacillati</taxon>
        <taxon>Bacillota</taxon>
        <taxon>Clostridia</taxon>
        <taxon>Eubacteriales</taxon>
        <taxon>Peptococcaceae</taxon>
        <taxon>Acididesulfobacillus</taxon>
    </lineage>
</organism>
<dbReference type="RefSeq" id="WP_240984978.1">
    <property type="nucleotide sequence ID" value="NZ_LR746496.1"/>
</dbReference>
<dbReference type="EMBL" id="LR746496">
    <property type="protein sequence ID" value="CAA7601451.1"/>
    <property type="molecule type" value="Genomic_DNA"/>
</dbReference>
<protein>
    <submittedName>
        <fullName evidence="3">Uncharacterized protein</fullName>
    </submittedName>
</protein>
<dbReference type="AlphaFoldDB" id="A0A8S0WIE9"/>
<dbReference type="KEGG" id="aacx:DEACI_4115"/>
<gene>
    <name evidence="2" type="ORF">DEACI_2118</name>
    <name evidence="3" type="ORF">DEACI_4115</name>
</gene>